<evidence type="ECO:0000256" key="1">
    <source>
        <dbReference type="SAM" id="MobiDB-lite"/>
    </source>
</evidence>
<dbReference type="AlphaFoldDB" id="A0ABD2NS28"/>
<feature type="compositionally biased region" description="Polar residues" evidence="1">
    <location>
        <begin position="80"/>
        <end position="89"/>
    </location>
</feature>
<feature type="region of interest" description="Disordered" evidence="1">
    <location>
        <begin position="27"/>
        <end position="93"/>
    </location>
</feature>
<reference evidence="2 3" key="1">
    <citation type="journal article" date="2021" name="BMC Biol.">
        <title>Horizontally acquired antibacterial genes associated with adaptive radiation of ladybird beetles.</title>
        <authorList>
            <person name="Li H.S."/>
            <person name="Tang X.F."/>
            <person name="Huang Y.H."/>
            <person name="Xu Z.Y."/>
            <person name="Chen M.L."/>
            <person name="Du X.Y."/>
            <person name="Qiu B.Y."/>
            <person name="Chen P.T."/>
            <person name="Zhang W."/>
            <person name="Slipinski A."/>
            <person name="Escalona H.E."/>
            <person name="Waterhouse R.M."/>
            <person name="Zwick A."/>
            <person name="Pang H."/>
        </authorList>
    </citation>
    <scope>NUCLEOTIDE SEQUENCE [LARGE SCALE GENOMIC DNA]</scope>
    <source>
        <strain evidence="2">SYSU2018</strain>
    </source>
</reference>
<evidence type="ECO:0000313" key="2">
    <source>
        <dbReference type="EMBL" id="KAL3281526.1"/>
    </source>
</evidence>
<dbReference type="EMBL" id="JABFTP020000144">
    <property type="protein sequence ID" value="KAL3281526.1"/>
    <property type="molecule type" value="Genomic_DNA"/>
</dbReference>
<proteinExistence type="predicted"/>
<comment type="caution">
    <text evidence="2">The sequence shown here is derived from an EMBL/GenBank/DDBJ whole genome shotgun (WGS) entry which is preliminary data.</text>
</comment>
<keyword evidence="3" id="KW-1185">Reference proteome</keyword>
<organism evidence="2 3">
    <name type="scientific">Cryptolaemus montrouzieri</name>
    <dbReference type="NCBI Taxonomy" id="559131"/>
    <lineage>
        <taxon>Eukaryota</taxon>
        <taxon>Metazoa</taxon>
        <taxon>Ecdysozoa</taxon>
        <taxon>Arthropoda</taxon>
        <taxon>Hexapoda</taxon>
        <taxon>Insecta</taxon>
        <taxon>Pterygota</taxon>
        <taxon>Neoptera</taxon>
        <taxon>Endopterygota</taxon>
        <taxon>Coleoptera</taxon>
        <taxon>Polyphaga</taxon>
        <taxon>Cucujiformia</taxon>
        <taxon>Coccinelloidea</taxon>
        <taxon>Coccinellidae</taxon>
        <taxon>Scymninae</taxon>
        <taxon>Scymnini</taxon>
        <taxon>Cryptolaemus</taxon>
    </lineage>
</organism>
<feature type="non-terminal residue" evidence="2">
    <location>
        <position position="1"/>
    </location>
</feature>
<sequence>KTGQARKYHNWPWSEYIKFFDDTLQMRPSSSNIHTTEIDDSVPLGNKDQQLDRGSEEYVTQETPVSLNMPPPPPQKRKVSSTAKDTSQSDVDKVIHYLHNKTAKRE</sequence>
<name>A0ABD2NS28_9CUCU</name>
<accession>A0ABD2NS28</accession>
<evidence type="ECO:0000313" key="3">
    <source>
        <dbReference type="Proteomes" id="UP001516400"/>
    </source>
</evidence>
<protein>
    <submittedName>
        <fullName evidence="2">Uncharacterized protein</fullName>
    </submittedName>
</protein>
<dbReference type="Proteomes" id="UP001516400">
    <property type="component" value="Unassembled WGS sequence"/>
</dbReference>
<gene>
    <name evidence="2" type="ORF">HHI36_004734</name>
</gene>